<keyword evidence="9" id="KW-0396">Initiation factor</keyword>
<comment type="caution">
    <text evidence="9">The sequence shown here is derived from an EMBL/GenBank/DDBJ whole genome shotgun (WGS) entry which is preliminary data.</text>
</comment>
<dbReference type="PANTHER" id="PTHR12228">
    <property type="entry name" value="TRANSCRIPTION INITIATION FACTOR TFIID 55 KD SUBUNIT-RELATED"/>
    <property type="match status" value="1"/>
</dbReference>
<dbReference type="CDD" id="cd08047">
    <property type="entry name" value="TAF7"/>
    <property type="match status" value="1"/>
</dbReference>
<evidence type="ECO:0000256" key="2">
    <source>
        <dbReference type="ARBA" id="ARBA00009368"/>
    </source>
</evidence>
<comment type="similarity">
    <text evidence="2">Belongs to the TAF7 family.</text>
</comment>
<dbReference type="GO" id="GO:0003743">
    <property type="term" value="F:translation initiation factor activity"/>
    <property type="evidence" value="ECO:0007669"/>
    <property type="project" value="UniProtKB-KW"/>
</dbReference>
<dbReference type="InterPro" id="IPR006751">
    <property type="entry name" value="TAFII55_prot_cons_reg"/>
</dbReference>
<dbReference type="Pfam" id="PF04658">
    <property type="entry name" value="TAFII55_N"/>
    <property type="match status" value="1"/>
</dbReference>
<keyword evidence="4" id="KW-0804">Transcription</keyword>
<evidence type="ECO:0000259" key="8">
    <source>
        <dbReference type="SMART" id="SM01370"/>
    </source>
</evidence>
<keyword evidence="10" id="KW-1185">Reference proteome</keyword>
<sequence length="361" mass="41368">MSSKNAPRKKEALSEPAFDLEQQFILRLPPGPSMALRRDVQAGSLTMKDKFSIEVQPDHRHCVVRYGNELLYGKLMDLPCIIESHKTVDMKTFYKTADISQILICSYTDEETSQDENESPKKKEKDKNKKYHYPHGVTPPLKNVRKRRFRKTLKKKYMEQPDIEKEVKRLFRTDAEAINVKWEIIVEEDKPTADSNGQGQTTMEGWVGGQSGQWNQNSGGLDYGNLFGDLSSSDEDEEEEDEDEEEEEEKDINIMDSGEEDLSRGAYMQGVSTFTGKDDSMSQDTMAGGDPDSVELQSKLSELKRQVEEIRQRRKSTEDRLAKTDSPVLQQRIQAILDQTIEEEEEKGQEYEILSSMLTQS</sequence>
<name>A0A210QE85_MIZYE</name>
<evidence type="ECO:0000256" key="4">
    <source>
        <dbReference type="ARBA" id="ARBA00023163"/>
    </source>
</evidence>
<evidence type="ECO:0000313" key="9">
    <source>
        <dbReference type="EMBL" id="OWF47039.1"/>
    </source>
</evidence>
<protein>
    <submittedName>
        <fullName evidence="9">Transcription initiation factor TFIID subunit 7</fullName>
    </submittedName>
</protein>
<feature type="compositionally biased region" description="Polar residues" evidence="7">
    <location>
        <begin position="193"/>
        <end position="203"/>
    </location>
</feature>
<evidence type="ECO:0000256" key="3">
    <source>
        <dbReference type="ARBA" id="ARBA00023015"/>
    </source>
</evidence>
<dbReference type="AlphaFoldDB" id="A0A210QE85"/>
<dbReference type="EMBL" id="NEDP02004037">
    <property type="protein sequence ID" value="OWF47039.1"/>
    <property type="molecule type" value="Genomic_DNA"/>
</dbReference>
<evidence type="ECO:0000256" key="1">
    <source>
        <dbReference type="ARBA" id="ARBA00004123"/>
    </source>
</evidence>
<dbReference type="GO" id="GO:0005669">
    <property type="term" value="C:transcription factor TFIID complex"/>
    <property type="evidence" value="ECO:0007669"/>
    <property type="project" value="InterPro"/>
</dbReference>
<dbReference type="SMART" id="SM01370">
    <property type="entry name" value="TAFII55_N"/>
    <property type="match status" value="1"/>
</dbReference>
<keyword evidence="3" id="KW-0805">Transcription regulation</keyword>
<dbReference type="Proteomes" id="UP000242188">
    <property type="component" value="Unassembled WGS sequence"/>
</dbReference>
<feature type="coiled-coil region" evidence="6">
    <location>
        <begin position="293"/>
        <end position="320"/>
    </location>
</feature>
<dbReference type="PANTHER" id="PTHR12228:SF0">
    <property type="entry name" value="TATA-BOX BINDING PROTEIN ASSOCIATED FACTOR 7"/>
    <property type="match status" value="1"/>
</dbReference>
<proteinExistence type="inferred from homology"/>
<feature type="compositionally biased region" description="Acidic residues" evidence="7">
    <location>
        <begin position="232"/>
        <end position="250"/>
    </location>
</feature>
<gene>
    <name evidence="9" type="ORF">KP79_PYT12524</name>
</gene>
<keyword evidence="5" id="KW-0539">Nucleus</keyword>
<reference evidence="9 10" key="1">
    <citation type="journal article" date="2017" name="Nat. Ecol. Evol.">
        <title>Scallop genome provides insights into evolution of bilaterian karyotype and development.</title>
        <authorList>
            <person name="Wang S."/>
            <person name="Zhang J."/>
            <person name="Jiao W."/>
            <person name="Li J."/>
            <person name="Xun X."/>
            <person name="Sun Y."/>
            <person name="Guo X."/>
            <person name="Huan P."/>
            <person name="Dong B."/>
            <person name="Zhang L."/>
            <person name="Hu X."/>
            <person name="Sun X."/>
            <person name="Wang J."/>
            <person name="Zhao C."/>
            <person name="Wang Y."/>
            <person name="Wang D."/>
            <person name="Huang X."/>
            <person name="Wang R."/>
            <person name="Lv J."/>
            <person name="Li Y."/>
            <person name="Zhang Z."/>
            <person name="Liu B."/>
            <person name="Lu W."/>
            <person name="Hui Y."/>
            <person name="Liang J."/>
            <person name="Zhou Z."/>
            <person name="Hou R."/>
            <person name="Li X."/>
            <person name="Liu Y."/>
            <person name="Li H."/>
            <person name="Ning X."/>
            <person name="Lin Y."/>
            <person name="Zhao L."/>
            <person name="Xing Q."/>
            <person name="Dou J."/>
            <person name="Li Y."/>
            <person name="Mao J."/>
            <person name="Guo H."/>
            <person name="Dou H."/>
            <person name="Li T."/>
            <person name="Mu C."/>
            <person name="Jiang W."/>
            <person name="Fu Q."/>
            <person name="Fu X."/>
            <person name="Miao Y."/>
            <person name="Liu J."/>
            <person name="Yu Q."/>
            <person name="Li R."/>
            <person name="Liao H."/>
            <person name="Li X."/>
            <person name="Kong Y."/>
            <person name="Jiang Z."/>
            <person name="Chourrout D."/>
            <person name="Li R."/>
            <person name="Bao Z."/>
        </authorList>
    </citation>
    <scope>NUCLEOTIDE SEQUENCE [LARGE SCALE GENOMIC DNA]</scope>
    <source>
        <strain evidence="9 10">PY_sf001</strain>
    </source>
</reference>
<evidence type="ECO:0000256" key="6">
    <source>
        <dbReference type="SAM" id="Coils"/>
    </source>
</evidence>
<evidence type="ECO:0000313" key="10">
    <source>
        <dbReference type="Proteomes" id="UP000242188"/>
    </source>
</evidence>
<feature type="compositionally biased region" description="Basic and acidic residues" evidence="7">
    <location>
        <begin position="118"/>
        <end position="127"/>
    </location>
</feature>
<dbReference type="InterPro" id="IPR037817">
    <property type="entry name" value="TAF7"/>
</dbReference>
<dbReference type="OrthoDB" id="153872at2759"/>
<keyword evidence="9" id="KW-0648">Protein biosynthesis</keyword>
<dbReference type="GO" id="GO:0016251">
    <property type="term" value="F:RNA polymerase II general transcription initiation factor activity"/>
    <property type="evidence" value="ECO:0007669"/>
    <property type="project" value="TreeGrafter"/>
</dbReference>
<dbReference type="STRING" id="6573.A0A210QE85"/>
<accession>A0A210QE85</accession>
<evidence type="ECO:0000256" key="7">
    <source>
        <dbReference type="SAM" id="MobiDB-lite"/>
    </source>
</evidence>
<organism evidence="9 10">
    <name type="scientific">Mizuhopecten yessoensis</name>
    <name type="common">Japanese scallop</name>
    <name type="synonym">Patinopecten yessoensis</name>
    <dbReference type="NCBI Taxonomy" id="6573"/>
    <lineage>
        <taxon>Eukaryota</taxon>
        <taxon>Metazoa</taxon>
        <taxon>Spiralia</taxon>
        <taxon>Lophotrochozoa</taxon>
        <taxon>Mollusca</taxon>
        <taxon>Bivalvia</taxon>
        <taxon>Autobranchia</taxon>
        <taxon>Pteriomorphia</taxon>
        <taxon>Pectinida</taxon>
        <taxon>Pectinoidea</taxon>
        <taxon>Pectinidae</taxon>
        <taxon>Mizuhopecten</taxon>
    </lineage>
</organism>
<dbReference type="GO" id="GO:0051123">
    <property type="term" value="P:RNA polymerase II preinitiation complex assembly"/>
    <property type="evidence" value="ECO:0007669"/>
    <property type="project" value="TreeGrafter"/>
</dbReference>
<feature type="region of interest" description="Disordered" evidence="7">
    <location>
        <begin position="109"/>
        <end position="137"/>
    </location>
</feature>
<evidence type="ECO:0000256" key="5">
    <source>
        <dbReference type="ARBA" id="ARBA00023242"/>
    </source>
</evidence>
<comment type="subcellular location">
    <subcellularLocation>
        <location evidence="1">Nucleus</location>
    </subcellularLocation>
</comment>
<feature type="region of interest" description="Disordered" evidence="7">
    <location>
        <begin position="191"/>
        <end position="293"/>
    </location>
</feature>
<keyword evidence="6" id="KW-0175">Coiled coil</keyword>
<feature type="domain" description="TAFII55 protein conserved region" evidence="8">
    <location>
        <begin position="20"/>
        <end position="179"/>
    </location>
</feature>